<dbReference type="RefSeq" id="WP_171360605.1">
    <property type="nucleotide sequence ID" value="NZ_VTXC01000016.1"/>
</dbReference>
<dbReference type="InterPro" id="IPR025489">
    <property type="entry name" value="DUF4381"/>
</dbReference>
<organism evidence="2 3">
    <name type="scientific">Vibrio pectenicida</name>
    <dbReference type="NCBI Taxonomy" id="62763"/>
    <lineage>
        <taxon>Bacteria</taxon>
        <taxon>Pseudomonadati</taxon>
        <taxon>Pseudomonadota</taxon>
        <taxon>Gammaproteobacteria</taxon>
        <taxon>Vibrionales</taxon>
        <taxon>Vibrionaceae</taxon>
        <taxon>Vibrio</taxon>
    </lineage>
</organism>
<keyword evidence="1" id="KW-0472">Membrane</keyword>
<feature type="transmembrane region" description="Helical" evidence="1">
    <location>
        <begin position="32"/>
        <end position="50"/>
    </location>
</feature>
<dbReference type="Pfam" id="PF14316">
    <property type="entry name" value="DUF4381"/>
    <property type="match status" value="1"/>
</dbReference>
<sequence length="180" mass="20915">MTELHKPPSTYILRQLHDVVVPDSVSWLPQTIGWKVLAVFGFALLAYGLYCKAWQWWVNRYRSEAIQAISRLKPSDVNQPQELFSILKIVLIYLDNANAPLFDEQFLQKLDAINPNSVQFTDEVGKRWVKSVFDPNIVLDASECLLLNQRAMEWVKRHDNRQVKPVLKKHLGRLIGGRYE</sequence>
<name>A0A7Y3ZY25_9VIBR</name>
<proteinExistence type="predicted"/>
<dbReference type="EMBL" id="VTXC01000016">
    <property type="protein sequence ID" value="NOH71237.1"/>
    <property type="molecule type" value="Genomic_DNA"/>
</dbReference>
<accession>A0A7Y3ZY25</accession>
<gene>
    <name evidence="2" type="ORF">F0225_07785</name>
</gene>
<evidence type="ECO:0000313" key="2">
    <source>
        <dbReference type="EMBL" id="NOH71237.1"/>
    </source>
</evidence>
<dbReference type="AlphaFoldDB" id="A0A7Y3ZY25"/>
<keyword evidence="1" id="KW-1133">Transmembrane helix</keyword>
<keyword evidence="1" id="KW-0812">Transmembrane</keyword>
<evidence type="ECO:0000256" key="1">
    <source>
        <dbReference type="SAM" id="Phobius"/>
    </source>
</evidence>
<protein>
    <submittedName>
        <fullName evidence="2">DUF4381 domain-containing protein</fullName>
    </submittedName>
</protein>
<comment type="caution">
    <text evidence="2">The sequence shown here is derived from an EMBL/GenBank/DDBJ whole genome shotgun (WGS) entry which is preliminary data.</text>
</comment>
<reference evidence="2 3" key="1">
    <citation type="submission" date="2019-09" db="EMBL/GenBank/DDBJ databases">
        <title>Draft genome sequencing and comparative genomics of hatchery-associated Vibrios.</title>
        <authorList>
            <person name="Kehlet-Delgado H."/>
            <person name="Mueller R.S."/>
        </authorList>
    </citation>
    <scope>NUCLEOTIDE SEQUENCE [LARGE SCALE GENOMIC DNA]</scope>
    <source>
        <strain evidence="2 3">99-46-Y</strain>
    </source>
</reference>
<dbReference type="Proteomes" id="UP000565719">
    <property type="component" value="Unassembled WGS sequence"/>
</dbReference>
<evidence type="ECO:0000313" key="3">
    <source>
        <dbReference type="Proteomes" id="UP000565719"/>
    </source>
</evidence>